<accession>A0A0F9THW2</accession>
<proteinExistence type="predicted"/>
<organism evidence="1">
    <name type="scientific">marine sediment metagenome</name>
    <dbReference type="NCBI Taxonomy" id="412755"/>
    <lineage>
        <taxon>unclassified sequences</taxon>
        <taxon>metagenomes</taxon>
        <taxon>ecological metagenomes</taxon>
    </lineage>
</organism>
<sequence>MNRIEIVKVSKDVLKTIDEILEQNMFIIKQNSMLLEYLVKPVLVINEPLVVDEGSNTPSPLRTKL</sequence>
<protein>
    <submittedName>
        <fullName evidence="1">Uncharacterized protein</fullName>
    </submittedName>
</protein>
<gene>
    <name evidence="1" type="ORF">LCGC14_0345910</name>
</gene>
<dbReference type="EMBL" id="LAZR01000256">
    <property type="protein sequence ID" value="KKN78819.1"/>
    <property type="molecule type" value="Genomic_DNA"/>
</dbReference>
<dbReference type="AlphaFoldDB" id="A0A0F9THW2"/>
<reference evidence="1" key="1">
    <citation type="journal article" date="2015" name="Nature">
        <title>Complex archaea that bridge the gap between prokaryotes and eukaryotes.</title>
        <authorList>
            <person name="Spang A."/>
            <person name="Saw J.H."/>
            <person name="Jorgensen S.L."/>
            <person name="Zaremba-Niedzwiedzka K."/>
            <person name="Martijn J."/>
            <person name="Lind A.E."/>
            <person name="van Eijk R."/>
            <person name="Schleper C."/>
            <person name="Guy L."/>
            <person name="Ettema T.J."/>
        </authorList>
    </citation>
    <scope>NUCLEOTIDE SEQUENCE</scope>
</reference>
<name>A0A0F9THW2_9ZZZZ</name>
<comment type="caution">
    <text evidence="1">The sequence shown here is derived from an EMBL/GenBank/DDBJ whole genome shotgun (WGS) entry which is preliminary data.</text>
</comment>
<evidence type="ECO:0000313" key="1">
    <source>
        <dbReference type="EMBL" id="KKN78819.1"/>
    </source>
</evidence>